<accession>X1E698</accession>
<keyword evidence="1" id="KW-0732">Signal</keyword>
<proteinExistence type="predicted"/>
<evidence type="ECO:0000313" key="3">
    <source>
        <dbReference type="EMBL" id="GAH28796.1"/>
    </source>
</evidence>
<feature type="domain" description="Gingipain" evidence="2">
    <location>
        <begin position="20"/>
        <end position="55"/>
    </location>
</feature>
<dbReference type="InterPro" id="IPR029030">
    <property type="entry name" value="Caspase-like_dom_sf"/>
</dbReference>
<dbReference type="SUPFAM" id="SSF52129">
    <property type="entry name" value="Caspase-like"/>
    <property type="match status" value="1"/>
</dbReference>
<dbReference type="AlphaFoldDB" id="X1E698"/>
<gene>
    <name evidence="3" type="ORF">S01H4_66949</name>
</gene>
<evidence type="ECO:0000259" key="2">
    <source>
        <dbReference type="Pfam" id="PF01364"/>
    </source>
</evidence>
<feature type="non-terminal residue" evidence="3">
    <location>
        <position position="55"/>
    </location>
</feature>
<organism evidence="3">
    <name type="scientific">marine sediment metagenome</name>
    <dbReference type="NCBI Taxonomy" id="412755"/>
    <lineage>
        <taxon>unclassified sequences</taxon>
        <taxon>metagenomes</taxon>
        <taxon>ecological metagenomes</taxon>
    </lineage>
</organism>
<sequence length="55" mass="6436">DIKYTEPVTASFTEDEYDLLIITHSKFEDDLQDLVNHKNSIGTRTIMRTVDDIYD</sequence>
<comment type="caution">
    <text evidence="3">The sequence shown here is derived from an EMBL/GenBank/DDBJ whole genome shotgun (WGS) entry which is preliminary data.</text>
</comment>
<dbReference type="GO" id="GO:0006508">
    <property type="term" value="P:proteolysis"/>
    <property type="evidence" value="ECO:0007669"/>
    <property type="project" value="InterPro"/>
</dbReference>
<dbReference type="InterPro" id="IPR001769">
    <property type="entry name" value="Gingipain"/>
</dbReference>
<dbReference type="InterPro" id="IPR029031">
    <property type="entry name" value="Gingipain_N_sf"/>
</dbReference>
<feature type="non-terminal residue" evidence="3">
    <location>
        <position position="1"/>
    </location>
</feature>
<dbReference type="EMBL" id="BART01041768">
    <property type="protein sequence ID" value="GAH28796.1"/>
    <property type="molecule type" value="Genomic_DNA"/>
</dbReference>
<name>X1E698_9ZZZZ</name>
<dbReference type="Gene3D" id="3.40.50.10390">
    <property type="entry name" value="Gingipain r, domain 1"/>
    <property type="match status" value="1"/>
</dbReference>
<dbReference type="Pfam" id="PF01364">
    <property type="entry name" value="Peptidase_C25"/>
    <property type="match status" value="1"/>
</dbReference>
<evidence type="ECO:0000256" key="1">
    <source>
        <dbReference type="ARBA" id="ARBA00022729"/>
    </source>
</evidence>
<dbReference type="GO" id="GO:0008234">
    <property type="term" value="F:cysteine-type peptidase activity"/>
    <property type="evidence" value="ECO:0007669"/>
    <property type="project" value="InterPro"/>
</dbReference>
<reference evidence="3" key="1">
    <citation type="journal article" date="2014" name="Front. Microbiol.">
        <title>High frequency of phylogenetically diverse reductive dehalogenase-homologous genes in deep subseafloor sedimentary metagenomes.</title>
        <authorList>
            <person name="Kawai M."/>
            <person name="Futagami T."/>
            <person name="Toyoda A."/>
            <person name="Takaki Y."/>
            <person name="Nishi S."/>
            <person name="Hori S."/>
            <person name="Arai W."/>
            <person name="Tsubouchi T."/>
            <person name="Morono Y."/>
            <person name="Uchiyama I."/>
            <person name="Ito T."/>
            <person name="Fujiyama A."/>
            <person name="Inagaki F."/>
            <person name="Takami H."/>
        </authorList>
    </citation>
    <scope>NUCLEOTIDE SEQUENCE</scope>
    <source>
        <strain evidence="3">Expedition CK06-06</strain>
    </source>
</reference>
<protein>
    <recommendedName>
        <fullName evidence="2">Gingipain domain-containing protein</fullName>
    </recommendedName>
</protein>